<sequence>PNSETADPLWRTAMPDVEKKLNTHPEYSGSLNFVKIGEDK</sequence>
<organism evidence="1">
    <name type="scientific">marine sediment metagenome</name>
    <dbReference type="NCBI Taxonomy" id="412755"/>
    <lineage>
        <taxon>unclassified sequences</taxon>
        <taxon>metagenomes</taxon>
        <taxon>ecological metagenomes</taxon>
    </lineage>
</organism>
<name>X1M0N7_9ZZZZ</name>
<comment type="caution">
    <text evidence="1">The sequence shown here is derived from an EMBL/GenBank/DDBJ whole genome shotgun (WGS) entry which is preliminary data.</text>
</comment>
<dbReference type="EMBL" id="BARV01011742">
    <property type="protein sequence ID" value="GAI11621.1"/>
    <property type="molecule type" value="Genomic_DNA"/>
</dbReference>
<feature type="non-terminal residue" evidence="1">
    <location>
        <position position="1"/>
    </location>
</feature>
<accession>X1M0N7</accession>
<gene>
    <name evidence="1" type="ORF">S06H3_22108</name>
</gene>
<proteinExistence type="predicted"/>
<dbReference type="AlphaFoldDB" id="X1M0N7"/>
<protein>
    <submittedName>
        <fullName evidence="1">Uncharacterized protein</fullName>
    </submittedName>
</protein>
<reference evidence="1" key="1">
    <citation type="journal article" date="2014" name="Front. Microbiol.">
        <title>High frequency of phylogenetically diverse reductive dehalogenase-homologous genes in deep subseafloor sedimentary metagenomes.</title>
        <authorList>
            <person name="Kawai M."/>
            <person name="Futagami T."/>
            <person name="Toyoda A."/>
            <person name="Takaki Y."/>
            <person name="Nishi S."/>
            <person name="Hori S."/>
            <person name="Arai W."/>
            <person name="Tsubouchi T."/>
            <person name="Morono Y."/>
            <person name="Uchiyama I."/>
            <person name="Ito T."/>
            <person name="Fujiyama A."/>
            <person name="Inagaki F."/>
            <person name="Takami H."/>
        </authorList>
    </citation>
    <scope>NUCLEOTIDE SEQUENCE</scope>
    <source>
        <strain evidence="1">Expedition CK06-06</strain>
    </source>
</reference>
<evidence type="ECO:0000313" key="1">
    <source>
        <dbReference type="EMBL" id="GAI11621.1"/>
    </source>
</evidence>